<comment type="caution">
    <text evidence="8">The sequence shown here is derived from an EMBL/GenBank/DDBJ whole genome shotgun (WGS) entry which is preliminary data.</text>
</comment>
<dbReference type="InterPro" id="IPR045170">
    <property type="entry name" value="MTOX"/>
</dbReference>
<dbReference type="Gene3D" id="3.50.50.60">
    <property type="entry name" value="FAD/NAD(P)-binding domain"/>
    <property type="match status" value="1"/>
</dbReference>
<dbReference type="Pfam" id="PF01266">
    <property type="entry name" value="DAO"/>
    <property type="match status" value="1"/>
</dbReference>
<protein>
    <recommendedName>
        <fullName evidence="7">FAD dependent oxidoreductase domain-containing protein</fullName>
    </recommendedName>
</protein>
<keyword evidence="6" id="KW-1133">Transmembrane helix</keyword>
<dbReference type="GO" id="GO:0004657">
    <property type="term" value="F:proline dehydrogenase activity"/>
    <property type="evidence" value="ECO:0007669"/>
    <property type="project" value="TreeGrafter"/>
</dbReference>
<comment type="cofactor">
    <cofactor evidence="1">
        <name>FAD</name>
        <dbReference type="ChEBI" id="CHEBI:57692"/>
    </cofactor>
</comment>
<dbReference type="EMBL" id="JAACJK010000219">
    <property type="protein sequence ID" value="KAF5317334.1"/>
    <property type="molecule type" value="Genomic_DNA"/>
</dbReference>
<feature type="transmembrane region" description="Helical" evidence="6">
    <location>
        <begin position="12"/>
        <end position="29"/>
    </location>
</feature>
<sequence>MTTPTPTSTDRVLILGCGCFGVSTAYHLLTRGYTNITILDRSPVVPAPDAASNDINRIVRSGYPDKFYSELCRDAISLWKDEELYGDAYQESGCIIVLNSPDSSSGIPTEVAESYGHGSYANDLALGARVSLLETGAALRSVFPPSLQAGTFQGKSGYLNRDGGWADAGKGLKKLIDRVLQLGAKIETGKDVKELIREEGCQTKGVKCADGSTYEADLVVVATGSWTPSAFSDLNGSCLATGQCVAMIQLTPEEAAPYKEMPVFLDFNTGFYVFPANAQNIVKMAIHCVGYTVTDTDTKISTPRTVTSNPTDGLAIPKPDLAQLRDQLRQVYPELAKKPFASTRLCWYNDSPDGDWVISRVSGDAGLVLATAGSGHAYKFLPIIGRIAADLIQDKLPQDLVAKFAVNRPHSKADLSRKGLTQELPIDQLCTKEDLKAPTSSS</sequence>
<dbReference type="Proteomes" id="UP000541558">
    <property type="component" value="Unassembled WGS sequence"/>
</dbReference>
<keyword evidence="5" id="KW-0560">Oxidoreductase</keyword>
<dbReference type="InterPro" id="IPR006076">
    <property type="entry name" value="FAD-dep_OxRdtase"/>
</dbReference>
<dbReference type="PANTHER" id="PTHR10961">
    <property type="entry name" value="PEROXISOMAL SARCOSINE OXIDASE"/>
    <property type="match status" value="1"/>
</dbReference>
<name>A0A8H5B6B2_9AGAR</name>
<keyword evidence="6" id="KW-0812">Transmembrane</keyword>
<dbReference type="Gene3D" id="3.30.9.10">
    <property type="entry name" value="D-Amino Acid Oxidase, subunit A, domain 2"/>
    <property type="match status" value="1"/>
</dbReference>
<dbReference type="OrthoDB" id="2219495at2759"/>
<evidence type="ECO:0000256" key="3">
    <source>
        <dbReference type="ARBA" id="ARBA00022630"/>
    </source>
</evidence>
<gene>
    <name evidence="8" type="ORF">D9611_003992</name>
</gene>
<dbReference type="InterPro" id="IPR036188">
    <property type="entry name" value="FAD/NAD-bd_sf"/>
</dbReference>
<reference evidence="8 9" key="1">
    <citation type="journal article" date="2020" name="ISME J.">
        <title>Uncovering the hidden diversity of litter-decomposition mechanisms in mushroom-forming fungi.</title>
        <authorList>
            <person name="Floudas D."/>
            <person name="Bentzer J."/>
            <person name="Ahren D."/>
            <person name="Johansson T."/>
            <person name="Persson P."/>
            <person name="Tunlid A."/>
        </authorList>
    </citation>
    <scope>NUCLEOTIDE SEQUENCE [LARGE SCALE GENOMIC DNA]</scope>
    <source>
        <strain evidence="8 9">CBS 175.51</strain>
    </source>
</reference>
<dbReference type="AlphaFoldDB" id="A0A8H5B6B2"/>
<feature type="domain" description="FAD dependent oxidoreductase" evidence="7">
    <location>
        <begin position="11"/>
        <end position="391"/>
    </location>
</feature>
<dbReference type="SUPFAM" id="SSF54373">
    <property type="entry name" value="FAD-linked reductases, C-terminal domain"/>
    <property type="match status" value="1"/>
</dbReference>
<dbReference type="GO" id="GO:0008115">
    <property type="term" value="F:sarcosine oxidase activity"/>
    <property type="evidence" value="ECO:0007669"/>
    <property type="project" value="TreeGrafter"/>
</dbReference>
<dbReference type="PANTHER" id="PTHR10961:SF46">
    <property type="entry name" value="PEROXISOMAL SARCOSINE OXIDASE"/>
    <property type="match status" value="1"/>
</dbReference>
<keyword evidence="9" id="KW-1185">Reference proteome</keyword>
<evidence type="ECO:0000256" key="4">
    <source>
        <dbReference type="ARBA" id="ARBA00022827"/>
    </source>
</evidence>
<comment type="similarity">
    <text evidence="2">Belongs to the MSOX/MTOX family.</text>
</comment>
<evidence type="ECO:0000313" key="9">
    <source>
        <dbReference type="Proteomes" id="UP000541558"/>
    </source>
</evidence>
<evidence type="ECO:0000256" key="5">
    <source>
        <dbReference type="ARBA" id="ARBA00023002"/>
    </source>
</evidence>
<proteinExistence type="inferred from homology"/>
<keyword evidence="4" id="KW-0274">FAD</keyword>
<evidence type="ECO:0000313" key="8">
    <source>
        <dbReference type="EMBL" id="KAF5317334.1"/>
    </source>
</evidence>
<dbReference type="SUPFAM" id="SSF51905">
    <property type="entry name" value="FAD/NAD(P)-binding domain"/>
    <property type="match status" value="1"/>
</dbReference>
<accession>A0A8H5B6B2</accession>
<keyword evidence="3" id="KW-0285">Flavoprotein</keyword>
<dbReference type="GO" id="GO:0050031">
    <property type="term" value="F:L-pipecolate oxidase activity"/>
    <property type="evidence" value="ECO:0007669"/>
    <property type="project" value="TreeGrafter"/>
</dbReference>
<dbReference type="GO" id="GO:0050660">
    <property type="term" value="F:flavin adenine dinucleotide binding"/>
    <property type="evidence" value="ECO:0007669"/>
    <property type="project" value="InterPro"/>
</dbReference>
<evidence type="ECO:0000259" key="7">
    <source>
        <dbReference type="Pfam" id="PF01266"/>
    </source>
</evidence>
<evidence type="ECO:0000256" key="6">
    <source>
        <dbReference type="SAM" id="Phobius"/>
    </source>
</evidence>
<evidence type="ECO:0000256" key="2">
    <source>
        <dbReference type="ARBA" id="ARBA00010989"/>
    </source>
</evidence>
<organism evidence="8 9">
    <name type="scientific">Ephemerocybe angulata</name>
    <dbReference type="NCBI Taxonomy" id="980116"/>
    <lineage>
        <taxon>Eukaryota</taxon>
        <taxon>Fungi</taxon>
        <taxon>Dikarya</taxon>
        <taxon>Basidiomycota</taxon>
        <taxon>Agaricomycotina</taxon>
        <taxon>Agaricomycetes</taxon>
        <taxon>Agaricomycetidae</taxon>
        <taxon>Agaricales</taxon>
        <taxon>Agaricineae</taxon>
        <taxon>Psathyrellaceae</taxon>
        <taxon>Ephemerocybe</taxon>
    </lineage>
</organism>
<evidence type="ECO:0000256" key="1">
    <source>
        <dbReference type="ARBA" id="ARBA00001974"/>
    </source>
</evidence>
<keyword evidence="6" id="KW-0472">Membrane</keyword>